<evidence type="ECO:0000313" key="5">
    <source>
        <dbReference type="Proteomes" id="UP000228754"/>
    </source>
</evidence>
<dbReference type="Gene3D" id="1.10.10.2520">
    <property type="entry name" value="Cell wall hydrolase SleB, domain 1"/>
    <property type="match status" value="1"/>
</dbReference>
<dbReference type="EMBL" id="NKHG01000043">
    <property type="protein sequence ID" value="PCK21840.1"/>
    <property type="molecule type" value="Genomic_DNA"/>
</dbReference>
<keyword evidence="4" id="KW-0378">Hydrolase</keyword>
<dbReference type="GO" id="GO:0016787">
    <property type="term" value="F:hydrolase activity"/>
    <property type="evidence" value="ECO:0007669"/>
    <property type="project" value="UniProtKB-KW"/>
</dbReference>
<dbReference type="Gene3D" id="6.20.240.60">
    <property type="match status" value="1"/>
</dbReference>
<protein>
    <submittedName>
        <fullName evidence="4">Cell wall hydrolase</fullName>
    </submittedName>
</protein>
<sequence length="220" mass="24865">MIKIHTALFVILMLVSAMKMDNIQEQEGTLSQKLAQAPVKHQLSYIDQDDHHTAIPAFSEEKHQPKVKMLSTATEEKASKPKQKKKVKSETTKETSSKNETRYSNQEMDLLSRLVHAEAKGESYAGKKAVASVVLNRVEHGSFPDSVRGVIYQRNAFQPVSNGSINDKADQDSIKAVKQVVKEDDRTTKAIYFYNPKIATDNWIRSRKIVERIGRHVFAV</sequence>
<organism evidence="4 5">
    <name type="scientific">Bacillus pumilus</name>
    <name type="common">Bacillus mesentericus</name>
    <dbReference type="NCBI Taxonomy" id="1408"/>
    <lineage>
        <taxon>Bacteria</taxon>
        <taxon>Bacillati</taxon>
        <taxon>Bacillota</taxon>
        <taxon>Bacilli</taxon>
        <taxon>Bacillales</taxon>
        <taxon>Bacillaceae</taxon>
        <taxon>Bacillus</taxon>
    </lineage>
</organism>
<dbReference type="InterPro" id="IPR011105">
    <property type="entry name" value="Cell_wall_hydrolase_SleB"/>
</dbReference>
<evidence type="ECO:0000256" key="2">
    <source>
        <dbReference type="SAM" id="SignalP"/>
    </source>
</evidence>
<feature type="region of interest" description="Disordered" evidence="1">
    <location>
        <begin position="56"/>
        <end position="104"/>
    </location>
</feature>
<comment type="caution">
    <text evidence="4">The sequence shown here is derived from an EMBL/GenBank/DDBJ whole genome shotgun (WGS) entry which is preliminary data.</text>
</comment>
<accession>A0A2A5IX12</accession>
<gene>
    <name evidence="4" type="ORF">CEY02_06380</name>
</gene>
<feature type="compositionally biased region" description="Basic and acidic residues" evidence="1">
    <location>
        <begin position="88"/>
        <end position="101"/>
    </location>
</feature>
<dbReference type="AlphaFoldDB" id="A0A2A5IX12"/>
<dbReference type="Proteomes" id="UP000228754">
    <property type="component" value="Unassembled WGS sequence"/>
</dbReference>
<evidence type="ECO:0000259" key="3">
    <source>
        <dbReference type="Pfam" id="PF07486"/>
    </source>
</evidence>
<name>A0A2A5IX12_BACPU</name>
<evidence type="ECO:0000256" key="1">
    <source>
        <dbReference type="SAM" id="MobiDB-lite"/>
    </source>
</evidence>
<dbReference type="OrthoDB" id="9785345at2"/>
<feature type="signal peptide" evidence="2">
    <location>
        <begin position="1"/>
        <end position="19"/>
    </location>
</feature>
<proteinExistence type="predicted"/>
<feature type="chain" id="PRO_5039362900" evidence="2">
    <location>
        <begin position="20"/>
        <end position="220"/>
    </location>
</feature>
<dbReference type="Pfam" id="PF07486">
    <property type="entry name" value="Hydrolase_2"/>
    <property type="match status" value="1"/>
</dbReference>
<keyword evidence="2" id="KW-0732">Signal</keyword>
<dbReference type="InterPro" id="IPR042047">
    <property type="entry name" value="SleB_dom1"/>
</dbReference>
<feature type="domain" description="Cell wall hydrolase SleB" evidence="3">
    <location>
        <begin position="121"/>
        <end position="219"/>
    </location>
</feature>
<evidence type="ECO:0000313" key="4">
    <source>
        <dbReference type="EMBL" id="PCK21840.1"/>
    </source>
</evidence>
<reference evidence="4 5" key="1">
    <citation type="submission" date="2017-06" db="EMBL/GenBank/DDBJ databases">
        <title>Draft Genome Sequence of Bacillus sp Strain 36R Isolated from saline sediment at Atanasia, Sonora, Mexico.</title>
        <authorList>
            <person name="Sanchez Diaz R."/>
            <person name="Quiroz Macias M.E."/>
            <person name="Ibarra Gamez J.C."/>
            <person name="Enciso Ibarra J."/>
            <person name="Gomez Gil B."/>
            <person name="Galaviz Silva L."/>
        </authorList>
    </citation>
    <scope>NUCLEOTIDE SEQUENCE [LARGE SCALE GENOMIC DNA]</scope>
    <source>
        <strain evidence="4 5">36R_ATNSAL</strain>
    </source>
</reference>